<evidence type="ECO:0000313" key="6">
    <source>
        <dbReference type="Proteomes" id="UP000191500"/>
    </source>
</evidence>
<dbReference type="Pfam" id="PF24137">
    <property type="entry name" value="DA_N"/>
    <property type="match status" value="1"/>
</dbReference>
<dbReference type="InterPro" id="IPR056402">
    <property type="entry name" value="DA_N"/>
</dbReference>
<organism evidence="5 6">
    <name type="scientific">Penicillium coprophilum</name>
    <dbReference type="NCBI Taxonomy" id="36646"/>
    <lineage>
        <taxon>Eukaryota</taxon>
        <taxon>Fungi</taxon>
        <taxon>Dikarya</taxon>
        <taxon>Ascomycota</taxon>
        <taxon>Pezizomycotina</taxon>
        <taxon>Eurotiomycetes</taxon>
        <taxon>Eurotiomycetidae</taxon>
        <taxon>Eurotiales</taxon>
        <taxon>Aspergillaceae</taxon>
        <taxon>Penicillium</taxon>
    </lineage>
</organism>
<feature type="domain" description="Diels-Alderase N-terminal" evidence="3">
    <location>
        <begin position="80"/>
        <end position="259"/>
    </location>
</feature>
<evidence type="ECO:0000259" key="4">
    <source>
        <dbReference type="Pfam" id="PF25581"/>
    </source>
</evidence>
<feature type="region of interest" description="Disordered" evidence="1">
    <location>
        <begin position="389"/>
        <end position="411"/>
    </location>
</feature>
<sequence>MSPLLVIYALLAQHTLAFPRQHNVNEKSLPYLRGSRSRSGSYRIPNTVQNGTSKARFDILTPTTTLNADTLFTLDAPQVGPINSSVFDWWYFDVVSETNPDVSLVVTFFTSTLSAFPFLDADEPSILNIWIWASFANGTVFKDSVPATVATVTGADGAGTYSSGNWSTTGFSWNALTEDLSQYEIIIASEKLQVEGRFTLTSRAPYHLPCGIQKERSQLEIAPHIGWVNLLPDAVGEVDMKIHGSTLKFRGPGYHDKNWSDRPFVDSVQSWYWGHGRLGPYSIVWFSYLAMNDTTNATYASSYVAKDGELLVSACDPSILTVRPIGQPGTTGGRYPPYARDIPEGFRLEYDLGEGNGRLGVNVSVRAAIAGDEEYYMRWTGDMIGEVVESERSEKAGGGGPKREMGERDLHSSSSLVGVAILEQFVLLE</sequence>
<evidence type="ECO:0000256" key="2">
    <source>
        <dbReference type="SAM" id="SignalP"/>
    </source>
</evidence>
<protein>
    <recommendedName>
        <fullName evidence="7">AttH domain-containing protein</fullName>
    </recommendedName>
</protein>
<evidence type="ECO:0008006" key="7">
    <source>
        <dbReference type="Google" id="ProtNLM"/>
    </source>
</evidence>
<gene>
    <name evidence="5" type="ORF">PENCOP_c004G02964</name>
</gene>
<comment type="caution">
    <text evidence="5">The sequence shown here is derived from an EMBL/GenBank/DDBJ whole genome shotgun (WGS) entry which is preliminary data.</text>
</comment>
<evidence type="ECO:0000313" key="5">
    <source>
        <dbReference type="EMBL" id="OQE42056.1"/>
    </source>
</evidence>
<evidence type="ECO:0000259" key="3">
    <source>
        <dbReference type="Pfam" id="PF24137"/>
    </source>
</evidence>
<dbReference type="EMBL" id="MDDG01000004">
    <property type="protein sequence ID" value="OQE42056.1"/>
    <property type="molecule type" value="Genomic_DNA"/>
</dbReference>
<accession>A0A1V6UUI9</accession>
<dbReference type="InterPro" id="IPR057722">
    <property type="entry name" value="AsqO/PenF-like_C"/>
</dbReference>
<reference evidence="6" key="1">
    <citation type="journal article" date="2017" name="Nat. Microbiol.">
        <title>Global analysis of biosynthetic gene clusters reveals vast potential of secondary metabolite production in Penicillium species.</title>
        <authorList>
            <person name="Nielsen J.C."/>
            <person name="Grijseels S."/>
            <person name="Prigent S."/>
            <person name="Ji B."/>
            <person name="Dainat J."/>
            <person name="Nielsen K.F."/>
            <person name="Frisvad J.C."/>
            <person name="Workman M."/>
            <person name="Nielsen J."/>
        </authorList>
    </citation>
    <scope>NUCLEOTIDE SEQUENCE [LARGE SCALE GENOMIC DNA]</scope>
    <source>
        <strain evidence="6">IBT 31321</strain>
    </source>
</reference>
<dbReference type="STRING" id="36646.A0A1V6UUI9"/>
<feature type="domain" description="AsqO/PenF-like C-terminal" evidence="4">
    <location>
        <begin position="266"/>
        <end position="393"/>
    </location>
</feature>
<dbReference type="Proteomes" id="UP000191500">
    <property type="component" value="Unassembled WGS sequence"/>
</dbReference>
<feature type="chain" id="PRO_5010709547" description="AttH domain-containing protein" evidence="2">
    <location>
        <begin position="18"/>
        <end position="429"/>
    </location>
</feature>
<keyword evidence="2" id="KW-0732">Signal</keyword>
<evidence type="ECO:0000256" key="1">
    <source>
        <dbReference type="SAM" id="MobiDB-lite"/>
    </source>
</evidence>
<dbReference type="Pfam" id="PF25581">
    <property type="entry name" value="AsqO_C"/>
    <property type="match status" value="1"/>
</dbReference>
<feature type="signal peptide" evidence="2">
    <location>
        <begin position="1"/>
        <end position="17"/>
    </location>
</feature>
<dbReference type="AlphaFoldDB" id="A0A1V6UUI9"/>
<dbReference type="SUPFAM" id="SSF159245">
    <property type="entry name" value="AttH-like"/>
    <property type="match status" value="1"/>
</dbReference>
<proteinExistence type="predicted"/>
<keyword evidence="6" id="KW-1185">Reference proteome</keyword>
<name>A0A1V6UUI9_9EURO</name>